<proteinExistence type="predicted"/>
<feature type="region of interest" description="Disordered" evidence="1">
    <location>
        <begin position="116"/>
        <end position="157"/>
    </location>
</feature>
<evidence type="ECO:0000256" key="1">
    <source>
        <dbReference type="SAM" id="MobiDB-lite"/>
    </source>
</evidence>
<dbReference type="Proteomes" id="UP000684084">
    <property type="component" value="Unassembled WGS sequence"/>
</dbReference>
<feature type="compositionally biased region" description="Polar residues" evidence="1">
    <location>
        <begin position="137"/>
        <end position="147"/>
    </location>
</feature>
<organism evidence="2 3">
    <name type="scientific">Rhizophagus irregularis</name>
    <dbReference type="NCBI Taxonomy" id="588596"/>
    <lineage>
        <taxon>Eukaryota</taxon>
        <taxon>Fungi</taxon>
        <taxon>Fungi incertae sedis</taxon>
        <taxon>Mucoromycota</taxon>
        <taxon>Glomeromycotina</taxon>
        <taxon>Glomeromycetes</taxon>
        <taxon>Glomerales</taxon>
        <taxon>Glomeraceae</taxon>
        <taxon>Rhizophagus</taxon>
    </lineage>
</organism>
<gene>
    <name evidence="2" type="ORF">CHRIB12_LOCUS17521</name>
</gene>
<accession>A0A915ZNU3</accession>
<evidence type="ECO:0000313" key="3">
    <source>
        <dbReference type="Proteomes" id="UP000684084"/>
    </source>
</evidence>
<comment type="caution">
    <text evidence="2">The sequence shown here is derived from an EMBL/GenBank/DDBJ whole genome shotgun (WGS) entry which is preliminary data.</text>
</comment>
<dbReference type="AlphaFoldDB" id="A0A915ZNU3"/>
<dbReference type="OrthoDB" id="76567at2759"/>
<reference evidence="2" key="1">
    <citation type="submission" date="2020-05" db="EMBL/GenBank/DDBJ databases">
        <authorList>
            <person name="Rincon C."/>
            <person name="Sanders R I."/>
            <person name="Robbins C."/>
            <person name="Chaturvedi A."/>
        </authorList>
    </citation>
    <scope>NUCLEOTIDE SEQUENCE</scope>
    <source>
        <strain evidence="2">CHB12</strain>
    </source>
</reference>
<evidence type="ECO:0000313" key="2">
    <source>
        <dbReference type="EMBL" id="CAB5381401.1"/>
    </source>
</evidence>
<dbReference type="EMBL" id="CAGKOT010000044">
    <property type="protein sequence ID" value="CAB5381401.1"/>
    <property type="molecule type" value="Genomic_DNA"/>
</dbReference>
<dbReference type="VEuPathDB" id="FungiDB:RhiirFUN_008321"/>
<protein>
    <submittedName>
        <fullName evidence="2">Uncharacterized protein</fullName>
    </submittedName>
</protein>
<name>A0A915ZNU3_9GLOM</name>
<sequence>MFTTEFETITVSSQSSRRSSVTSLSDQDYQDADEFALRECIEIIEANVEEVIIDKADEREKKWWIDGNYKIIGENTRLPLILVEDVIELPNRDHEVAHGEFTRQFLNALSNVPRQNQVSNTGSTTCSSTPGCRSRGFSKQSDASYTPKQLPKPAANSCDAQGNPWPTVIVEIANTQSLPSIIRKTTQFWLAPNRVEDVIILKLWNWNSRRDQNGIPLRCLTVQYYFLMSFHLFHSPNNYPVYSDSAINSVIEEALKTHVEITYQFKQGCPRQNPPLPPYPITNNDVIDLHDIQQEIFDNM</sequence>
<feature type="compositionally biased region" description="Low complexity" evidence="1">
    <location>
        <begin position="121"/>
        <end position="135"/>
    </location>
</feature>